<evidence type="ECO:0000313" key="4">
    <source>
        <dbReference type="Proteomes" id="UP000198104"/>
    </source>
</evidence>
<dbReference type="Gene3D" id="3.30.1370.60">
    <property type="entry name" value="Hypothetical oxidoreductase yiak, domain 2"/>
    <property type="match status" value="1"/>
</dbReference>
<dbReference type="InterPro" id="IPR003767">
    <property type="entry name" value="Malate/L-lactate_DH-like"/>
</dbReference>
<keyword evidence="4" id="KW-1185">Reference proteome</keyword>
<evidence type="ECO:0000313" key="3">
    <source>
        <dbReference type="EMBL" id="OWS69312.1"/>
    </source>
</evidence>
<dbReference type="OrthoDB" id="924592at2"/>
<dbReference type="Proteomes" id="UP000198104">
    <property type="component" value="Unassembled WGS sequence"/>
</dbReference>
<dbReference type="InterPro" id="IPR036111">
    <property type="entry name" value="Mal/L-sulfo/L-lacto_DH-like_sf"/>
</dbReference>
<dbReference type="InterPro" id="IPR043143">
    <property type="entry name" value="Mal/L-sulf/L-lact_DH-like_NADP"/>
</dbReference>
<accession>A0A254Q1L7</accession>
<comment type="similarity">
    <text evidence="1">Belongs to the LDH2/MDH2 oxidoreductase family.</text>
</comment>
<dbReference type="SUPFAM" id="SSF89733">
    <property type="entry name" value="L-sulfolactate dehydrogenase-like"/>
    <property type="match status" value="1"/>
</dbReference>
<dbReference type="PANTHER" id="PTHR11091">
    <property type="entry name" value="OXIDOREDUCTASE-RELATED"/>
    <property type="match status" value="1"/>
</dbReference>
<dbReference type="InterPro" id="IPR043144">
    <property type="entry name" value="Mal/L-sulf/L-lact_DH-like_ah"/>
</dbReference>
<protein>
    <submittedName>
        <fullName evidence="3">Sulfolactate dehydrogenase</fullName>
    </submittedName>
</protein>
<evidence type="ECO:0000256" key="2">
    <source>
        <dbReference type="ARBA" id="ARBA00023002"/>
    </source>
</evidence>
<dbReference type="AlphaFoldDB" id="A0A254Q1L7"/>
<reference evidence="3 4" key="1">
    <citation type="submission" date="2017-05" db="EMBL/GenBank/DDBJ databases">
        <title>Polynucleobacter sp. MWH-K35W1 isolated from the permanently anoxic monimolimnion of a meromictic lake.</title>
        <authorList>
            <person name="Hahn M.W."/>
        </authorList>
    </citation>
    <scope>NUCLEOTIDE SEQUENCE [LARGE SCALE GENOMIC DNA]</scope>
    <source>
        <strain evidence="3 4">MWH-K35W1</strain>
    </source>
</reference>
<dbReference type="GO" id="GO:0016491">
    <property type="term" value="F:oxidoreductase activity"/>
    <property type="evidence" value="ECO:0007669"/>
    <property type="project" value="UniProtKB-KW"/>
</dbReference>
<gene>
    <name evidence="3" type="ORF">CBI30_10245</name>
</gene>
<dbReference type="PANTHER" id="PTHR11091:SF0">
    <property type="entry name" value="MALATE DEHYDROGENASE"/>
    <property type="match status" value="1"/>
</dbReference>
<dbReference type="Pfam" id="PF02615">
    <property type="entry name" value="Ldh_2"/>
    <property type="match status" value="1"/>
</dbReference>
<name>A0A254Q1L7_9BURK</name>
<organism evidence="3 4">
    <name type="scientific">Polynucleobacter aenigmaticus</name>
    <dbReference type="NCBI Taxonomy" id="1743164"/>
    <lineage>
        <taxon>Bacteria</taxon>
        <taxon>Pseudomonadati</taxon>
        <taxon>Pseudomonadota</taxon>
        <taxon>Betaproteobacteria</taxon>
        <taxon>Burkholderiales</taxon>
        <taxon>Burkholderiaceae</taxon>
        <taxon>Polynucleobacter</taxon>
    </lineage>
</organism>
<dbReference type="EMBL" id="NGUO01000020">
    <property type="protein sequence ID" value="OWS69312.1"/>
    <property type="molecule type" value="Genomic_DNA"/>
</dbReference>
<dbReference type="Gene3D" id="1.10.1530.10">
    <property type="match status" value="1"/>
</dbReference>
<evidence type="ECO:0000256" key="1">
    <source>
        <dbReference type="ARBA" id="ARBA00006056"/>
    </source>
</evidence>
<dbReference type="RefSeq" id="WP_088528212.1">
    <property type="nucleotide sequence ID" value="NZ_NGUO01000020.1"/>
</dbReference>
<proteinExistence type="inferred from homology"/>
<keyword evidence="2" id="KW-0560">Oxidoreductase</keyword>
<comment type="caution">
    <text evidence="3">The sequence shown here is derived from an EMBL/GenBank/DDBJ whole genome shotgun (WGS) entry which is preliminary data.</text>
</comment>
<sequence>MNLTYPEMVELADLGLRASGLDTKAAYETAQFLALAELDGLASHGLARVAQYAAHAKNGRIELASKIKVRPFKTSAALVDARDGLAFPALRFATDLSVNLASKNGLGLVAVTNSHHFGVAGHYVEAAARAGYISLLFGNTPAAMPMVGGTKAIFGTNPLAAAFPVTNSDPLVIDMSLSAVARGKLLVAAKNGEQIPEGWALTADGKPTTNPQEGLKGLMVPLGGDKGALLALIVELLVVGLSGSRFSYEADSFFDPKGNRPRIGQLILTIDTGLAGSSVFASRMSDFLQTLAEDSGTRLPGQRRFKQRAAGFKNGISVSDVVVEEIQTGIRQSWTR</sequence>